<protein>
    <submittedName>
        <fullName evidence="1">Uncharacterized protein</fullName>
    </submittedName>
</protein>
<accession>L9XNB1</accession>
<keyword evidence="2" id="KW-1185">Reference proteome</keyword>
<dbReference type="AlphaFoldDB" id="L9XNB1"/>
<gene>
    <name evidence="1" type="ORF">C489_19526</name>
</gene>
<organism evidence="1 2">
    <name type="scientific">Natrinema versiforme JCM 10478</name>
    <dbReference type="NCBI Taxonomy" id="1227496"/>
    <lineage>
        <taxon>Archaea</taxon>
        <taxon>Methanobacteriati</taxon>
        <taxon>Methanobacteriota</taxon>
        <taxon>Stenosarchaea group</taxon>
        <taxon>Halobacteria</taxon>
        <taxon>Halobacteriales</taxon>
        <taxon>Natrialbaceae</taxon>
        <taxon>Natrinema</taxon>
    </lineage>
</organism>
<sequence length="109" mass="12435">MIPIRMAADSPEWWQKNDALRAEMGLPQYVPSRFTDGTYVHEAVAELERTHGCDIRLSSHSPSYPSEWAVIVDGAVCLTVVRRRDANANNIYQISADEFRRSIRELVDD</sequence>
<proteinExistence type="predicted"/>
<name>L9XNB1_9EURY</name>
<reference evidence="1 2" key="1">
    <citation type="journal article" date="2014" name="PLoS Genet.">
        <title>Phylogenetically driven sequencing of extremely halophilic archaea reveals strategies for static and dynamic osmo-response.</title>
        <authorList>
            <person name="Becker E.A."/>
            <person name="Seitzer P.M."/>
            <person name="Tritt A."/>
            <person name="Larsen D."/>
            <person name="Krusor M."/>
            <person name="Yao A.I."/>
            <person name="Wu D."/>
            <person name="Madern D."/>
            <person name="Eisen J.A."/>
            <person name="Darling A.E."/>
            <person name="Facciotti M.T."/>
        </authorList>
    </citation>
    <scope>NUCLEOTIDE SEQUENCE [LARGE SCALE GENOMIC DNA]</scope>
    <source>
        <strain evidence="1 2">JCM 10478</strain>
    </source>
</reference>
<dbReference type="Proteomes" id="UP000011632">
    <property type="component" value="Unassembled WGS sequence"/>
</dbReference>
<comment type="caution">
    <text evidence="1">The sequence shown here is derived from an EMBL/GenBank/DDBJ whole genome shotgun (WGS) entry which is preliminary data.</text>
</comment>
<evidence type="ECO:0000313" key="1">
    <source>
        <dbReference type="EMBL" id="ELY63289.1"/>
    </source>
</evidence>
<dbReference type="PATRIC" id="fig|1227496.3.peg.3911"/>
<dbReference type="EMBL" id="AOID01000062">
    <property type="protein sequence ID" value="ELY63289.1"/>
    <property type="molecule type" value="Genomic_DNA"/>
</dbReference>
<evidence type="ECO:0000313" key="2">
    <source>
        <dbReference type="Proteomes" id="UP000011632"/>
    </source>
</evidence>